<dbReference type="InterPro" id="IPR015421">
    <property type="entry name" value="PyrdxlP-dep_Trfase_major"/>
</dbReference>
<comment type="cofactor">
    <cofactor evidence="1">
        <name>pyridoxal 5'-phosphate</name>
        <dbReference type="ChEBI" id="CHEBI:597326"/>
    </cofactor>
</comment>
<evidence type="ECO:0000313" key="9">
    <source>
        <dbReference type="EMBL" id="OLP92316.1"/>
    </source>
</evidence>
<evidence type="ECO:0000313" key="10">
    <source>
        <dbReference type="Proteomes" id="UP000186817"/>
    </source>
</evidence>
<dbReference type="Pfam" id="PF00078">
    <property type="entry name" value="RVT_1"/>
    <property type="match status" value="1"/>
</dbReference>
<keyword evidence="10" id="KW-1185">Reference proteome</keyword>
<sequence>MTTTSSAMPYYASHIARQERAVDMEIPEVGIDARHCVRMVEDYHLLDFSERLNTSSYVNVVFEPEEERVALMGLKVNLADQTVYPESFRMHNDTLNMIAKLWHCPVPDDFDSYGCYAGAGTVGSTEACLLAGLALKFRWRKWYAQKKGMKEHEVRGVYPNLVISTMFQAAWEKLFKYMDIEPRFISPSYKTFVLDPNKIGDYIDDQTIGVVCIMGNHYGGQYDPVWDISKKLETINKEKGLEVDESNKATELPLLRVCGTVQQNPHMRAFWGSVFSFFLAFLGKVKELLDRARKRLVEQGSLSKGSSRILGLTLVLWASDMTRLRQADAPEPADPPGPASGQVHNGLCFAVRDDIRAHALQTHTSSAGEFITLDLEILHISLVWQRPSEVGTGLAEALSEQAEGAFSLGRPWLGIGDFNQTPTQVCPDAGFCAVAVTDDSGAFVPSRWEGRRCIDFGVCYGGSGLPSIRYGTAKISDHKIVHLELPVALTLRQGKVIKATPRYHRPEKVESMEWAASLQRAWELAPEIPEGDTEVEWQQFCHRAEKAFAWATLHCAEGSLPSAEAVEQCMQGFHRGRRPKGSLPQLVPKQSPGVRPKSEGSFRQRKLTNWLGRARELVFQSSRGNCSAQLRANVLRTWPQEVQDLDVDTAILRIEQRIALLREARRQERISAWKQDMAAMGRKATKWLKRSVTVLPASVSRVTSEGIHEVSGNNQEALLFLKGFWKDVWERPAEPQELRRLHTGSCDRASSAVSLPPDLSLCPKELMAAARLRAGGSASLDGWDGDEVSVLPLQAWVQFSSLLARWQQRNCYPEVWTHYRSSFIPKRDPEEHVLPVDALRPLSVQSCFCRVVGGALMAKSQVKRWFEAQVSPCTHGALPGRGVHTALAALTTAFAAPGAVLVSLDLSQGFDRAIPELTVGMMARQGFPVQWAQYLMHVWGKQSRWLTWSGETLSAPEVVSTSVPQGDPCAPAAFTILVQQGADELQAALQGGSCQALFIDDRNVIVFSTQDVIRTLAHWESWATRLGLKENRVKARIVPRDPAQAQALRAAGIGPELLHSEARVLGVDFCQEGGLGSSAQKRCDQGLRILGRVACAPVSFVKKEVLASTRVTALMCWGVWFNSYPQAEGLTTKLKRAVGAHANGSRHLWQMLSGPWTDPHFYATLASFGALARGISFWRPFLARANVATSINMCENQKFPPAQYPLRPAYLKYKSLKTGLEYCQYGKVKDGDTITDCAAVPADVMSSATATAEEKSPYAPSVLAKCVCTTGTECNGMIVIGHS</sequence>
<dbReference type="Proteomes" id="UP000186817">
    <property type="component" value="Unassembled WGS sequence"/>
</dbReference>
<name>A0A1Q9DAU9_SYMMI</name>
<gene>
    <name evidence="9" type="primary">gadB</name>
    <name evidence="9" type="ORF">AK812_SmicGene25867</name>
</gene>
<dbReference type="GO" id="GO:0006538">
    <property type="term" value="P:L-glutamate catabolic process"/>
    <property type="evidence" value="ECO:0007669"/>
    <property type="project" value="TreeGrafter"/>
</dbReference>
<dbReference type="GO" id="GO:0004351">
    <property type="term" value="F:glutamate decarboxylase activity"/>
    <property type="evidence" value="ECO:0007669"/>
    <property type="project" value="UniProtKB-EC"/>
</dbReference>
<comment type="catalytic activity">
    <reaction evidence="6">
        <text>L-glutamate + H(+) = 4-aminobutanoate + CO2</text>
        <dbReference type="Rhea" id="RHEA:17785"/>
        <dbReference type="ChEBI" id="CHEBI:15378"/>
        <dbReference type="ChEBI" id="CHEBI:16526"/>
        <dbReference type="ChEBI" id="CHEBI:29985"/>
        <dbReference type="ChEBI" id="CHEBI:59888"/>
        <dbReference type="EC" id="4.1.1.15"/>
    </reaction>
</comment>
<dbReference type="InterPro" id="IPR002129">
    <property type="entry name" value="PyrdxlP-dep_de-COase"/>
</dbReference>
<comment type="similarity">
    <text evidence="2">Belongs to the group II decarboxylase family.</text>
</comment>
<evidence type="ECO:0000256" key="2">
    <source>
        <dbReference type="ARBA" id="ARBA00009533"/>
    </source>
</evidence>
<comment type="caution">
    <text evidence="9">The sequence shown here is derived from an EMBL/GenBank/DDBJ whole genome shotgun (WGS) entry which is preliminary data.</text>
</comment>
<dbReference type="GO" id="GO:0030170">
    <property type="term" value="F:pyridoxal phosphate binding"/>
    <property type="evidence" value="ECO:0007669"/>
    <property type="project" value="InterPro"/>
</dbReference>
<dbReference type="InterPro" id="IPR000477">
    <property type="entry name" value="RT_dom"/>
</dbReference>
<dbReference type="InterPro" id="IPR015424">
    <property type="entry name" value="PyrdxlP-dep_Trfase"/>
</dbReference>
<proteinExistence type="inferred from homology"/>
<dbReference type="EMBL" id="LSRX01000626">
    <property type="protein sequence ID" value="OLP92316.1"/>
    <property type="molecule type" value="Genomic_DNA"/>
</dbReference>
<dbReference type="SUPFAM" id="SSF53383">
    <property type="entry name" value="PLP-dependent transferases"/>
    <property type="match status" value="1"/>
</dbReference>
<dbReference type="Pfam" id="PF00282">
    <property type="entry name" value="Pyridoxal_deC"/>
    <property type="match status" value="1"/>
</dbReference>
<feature type="domain" description="Reverse transcriptase" evidence="8">
    <location>
        <begin position="805"/>
        <end position="1069"/>
    </location>
</feature>
<evidence type="ECO:0000256" key="6">
    <source>
        <dbReference type="ARBA" id="ARBA00048868"/>
    </source>
</evidence>
<dbReference type="GO" id="GO:0005829">
    <property type="term" value="C:cytosol"/>
    <property type="evidence" value="ECO:0007669"/>
    <property type="project" value="TreeGrafter"/>
</dbReference>
<evidence type="ECO:0000256" key="7">
    <source>
        <dbReference type="SAM" id="MobiDB-lite"/>
    </source>
</evidence>
<evidence type="ECO:0000256" key="5">
    <source>
        <dbReference type="ARBA" id="ARBA00023239"/>
    </source>
</evidence>
<keyword evidence="4" id="KW-0663">Pyridoxal phosphate</keyword>
<protein>
    <recommendedName>
        <fullName evidence="3">glutamate decarboxylase</fullName>
        <ecNumber evidence="3">4.1.1.15</ecNumber>
    </recommendedName>
</protein>
<dbReference type="InterPro" id="IPR010107">
    <property type="entry name" value="Glutamate_decarboxylase"/>
</dbReference>
<keyword evidence="5" id="KW-0456">Lyase</keyword>
<feature type="region of interest" description="Disordered" evidence="7">
    <location>
        <begin position="574"/>
        <end position="599"/>
    </location>
</feature>
<evidence type="ECO:0000256" key="1">
    <source>
        <dbReference type="ARBA" id="ARBA00001933"/>
    </source>
</evidence>
<dbReference type="PANTHER" id="PTHR43321">
    <property type="entry name" value="GLUTAMATE DECARBOXYLASE"/>
    <property type="match status" value="1"/>
</dbReference>
<dbReference type="PROSITE" id="PS50878">
    <property type="entry name" value="RT_POL"/>
    <property type="match status" value="1"/>
</dbReference>
<dbReference type="EC" id="4.1.1.15" evidence="3"/>
<evidence type="ECO:0000259" key="8">
    <source>
        <dbReference type="PROSITE" id="PS50878"/>
    </source>
</evidence>
<reference evidence="9 10" key="1">
    <citation type="submission" date="2016-02" db="EMBL/GenBank/DDBJ databases">
        <title>Genome analysis of coral dinoflagellate symbionts highlights evolutionary adaptations to a symbiotic lifestyle.</title>
        <authorList>
            <person name="Aranda M."/>
            <person name="Li Y."/>
            <person name="Liew Y.J."/>
            <person name="Baumgarten S."/>
            <person name="Simakov O."/>
            <person name="Wilson M."/>
            <person name="Piel J."/>
            <person name="Ashoor H."/>
            <person name="Bougouffa S."/>
            <person name="Bajic V.B."/>
            <person name="Ryu T."/>
            <person name="Ravasi T."/>
            <person name="Bayer T."/>
            <person name="Micklem G."/>
            <person name="Kim H."/>
            <person name="Bhak J."/>
            <person name="Lajeunesse T.C."/>
            <person name="Voolstra C.R."/>
        </authorList>
    </citation>
    <scope>NUCLEOTIDE SEQUENCE [LARGE SCALE GENOMIC DNA]</scope>
    <source>
        <strain evidence="9 10">CCMP2467</strain>
    </source>
</reference>
<dbReference type="PANTHER" id="PTHR43321:SF3">
    <property type="entry name" value="GLUTAMATE DECARBOXYLASE"/>
    <property type="match status" value="1"/>
</dbReference>
<evidence type="ECO:0000256" key="4">
    <source>
        <dbReference type="ARBA" id="ARBA00022898"/>
    </source>
</evidence>
<dbReference type="OrthoDB" id="414351at2759"/>
<accession>A0A1Q9DAU9</accession>
<evidence type="ECO:0000256" key="3">
    <source>
        <dbReference type="ARBA" id="ARBA00012421"/>
    </source>
</evidence>
<organism evidence="9 10">
    <name type="scientific">Symbiodinium microadriaticum</name>
    <name type="common">Dinoflagellate</name>
    <name type="synonym">Zooxanthella microadriatica</name>
    <dbReference type="NCBI Taxonomy" id="2951"/>
    <lineage>
        <taxon>Eukaryota</taxon>
        <taxon>Sar</taxon>
        <taxon>Alveolata</taxon>
        <taxon>Dinophyceae</taxon>
        <taxon>Suessiales</taxon>
        <taxon>Symbiodiniaceae</taxon>
        <taxon>Symbiodinium</taxon>
    </lineage>
</organism>
<dbReference type="Gene3D" id="3.40.640.10">
    <property type="entry name" value="Type I PLP-dependent aspartate aminotransferase-like (Major domain)"/>
    <property type="match status" value="1"/>
</dbReference>